<evidence type="ECO:0000313" key="6">
    <source>
        <dbReference type="Proteomes" id="UP001266305"/>
    </source>
</evidence>
<dbReference type="CDD" id="cd00055">
    <property type="entry name" value="EGF_Lam"/>
    <property type="match status" value="1"/>
</dbReference>
<evidence type="ECO:0000313" key="5">
    <source>
        <dbReference type="EMBL" id="KAK2096446.1"/>
    </source>
</evidence>
<feature type="non-terminal residue" evidence="5">
    <location>
        <position position="1"/>
    </location>
</feature>
<dbReference type="Pfam" id="PF00053">
    <property type="entry name" value="EGF_laminin"/>
    <property type="match status" value="1"/>
</dbReference>
<dbReference type="SMART" id="SM00180">
    <property type="entry name" value="EGF_Lam"/>
    <property type="match status" value="1"/>
</dbReference>
<gene>
    <name evidence="5" type="primary">LAMB4_2</name>
    <name evidence="5" type="ORF">P7K49_025480</name>
</gene>
<dbReference type="Proteomes" id="UP001266305">
    <property type="component" value="Unassembled WGS sequence"/>
</dbReference>
<evidence type="ECO:0000256" key="3">
    <source>
        <dbReference type="PROSITE-ProRule" id="PRU00460"/>
    </source>
</evidence>
<dbReference type="SUPFAM" id="SSF57196">
    <property type="entry name" value="EGF/Laminin"/>
    <property type="match status" value="1"/>
</dbReference>
<dbReference type="PROSITE" id="PS50027">
    <property type="entry name" value="EGF_LAM_2"/>
    <property type="match status" value="1"/>
</dbReference>
<keyword evidence="6" id="KW-1185">Reference proteome</keyword>
<evidence type="ECO:0000256" key="1">
    <source>
        <dbReference type="ARBA" id="ARBA00023157"/>
    </source>
</evidence>
<dbReference type="PANTHER" id="PTHR10574">
    <property type="entry name" value="NETRIN/LAMININ-RELATED"/>
    <property type="match status" value="1"/>
</dbReference>
<name>A0ABQ9UHB1_SAGOE</name>
<feature type="non-terminal residue" evidence="5">
    <location>
        <position position="74"/>
    </location>
</feature>
<proteinExistence type="predicted"/>
<sequence length="74" mass="7958">TQCGECSTGFYGNPRISGVPCRPCACNNNIDVTDPESCSRVTGECLRCLHNTQGTNCQLCKSGYYGSALNQTCR</sequence>
<accession>A0ABQ9UHB1</accession>
<dbReference type="PROSITE" id="PS01248">
    <property type="entry name" value="EGF_LAM_1"/>
    <property type="match status" value="1"/>
</dbReference>
<dbReference type="EMBL" id="JASSZA010000012">
    <property type="protein sequence ID" value="KAK2096446.1"/>
    <property type="molecule type" value="Genomic_DNA"/>
</dbReference>
<keyword evidence="1 3" id="KW-1015">Disulfide bond</keyword>
<evidence type="ECO:0000256" key="2">
    <source>
        <dbReference type="ARBA" id="ARBA00023292"/>
    </source>
</evidence>
<keyword evidence="2 3" id="KW-0424">Laminin EGF-like domain</keyword>
<dbReference type="InterPro" id="IPR002049">
    <property type="entry name" value="LE_dom"/>
</dbReference>
<comment type="caution">
    <text evidence="5">The sequence shown here is derived from an EMBL/GenBank/DDBJ whole genome shotgun (WGS) entry which is preliminary data.</text>
</comment>
<evidence type="ECO:0000259" key="4">
    <source>
        <dbReference type="PROSITE" id="PS50027"/>
    </source>
</evidence>
<feature type="disulfide bond" evidence="3">
    <location>
        <begin position="48"/>
        <end position="57"/>
    </location>
</feature>
<comment type="caution">
    <text evidence="3">Lacks conserved residue(s) required for the propagation of feature annotation.</text>
</comment>
<reference evidence="5 6" key="1">
    <citation type="submission" date="2023-05" db="EMBL/GenBank/DDBJ databases">
        <title>B98-5 Cell Line De Novo Hybrid Assembly: An Optical Mapping Approach.</title>
        <authorList>
            <person name="Kananen K."/>
            <person name="Auerbach J.A."/>
            <person name="Kautto E."/>
            <person name="Blachly J.S."/>
        </authorList>
    </citation>
    <scope>NUCLEOTIDE SEQUENCE [LARGE SCALE GENOMIC DNA]</scope>
    <source>
        <strain evidence="5">B95-8</strain>
        <tissue evidence="5">Cell line</tissue>
    </source>
</reference>
<organism evidence="5 6">
    <name type="scientific">Saguinus oedipus</name>
    <name type="common">Cotton-top tamarin</name>
    <name type="synonym">Oedipomidas oedipus</name>
    <dbReference type="NCBI Taxonomy" id="9490"/>
    <lineage>
        <taxon>Eukaryota</taxon>
        <taxon>Metazoa</taxon>
        <taxon>Chordata</taxon>
        <taxon>Craniata</taxon>
        <taxon>Vertebrata</taxon>
        <taxon>Euteleostomi</taxon>
        <taxon>Mammalia</taxon>
        <taxon>Eutheria</taxon>
        <taxon>Euarchontoglires</taxon>
        <taxon>Primates</taxon>
        <taxon>Haplorrhini</taxon>
        <taxon>Platyrrhini</taxon>
        <taxon>Cebidae</taxon>
        <taxon>Callitrichinae</taxon>
        <taxon>Saguinus</taxon>
    </lineage>
</organism>
<protein>
    <submittedName>
        <fullName evidence="5">Laminin subunit beta-4</fullName>
    </submittedName>
</protein>
<dbReference type="InterPro" id="IPR050440">
    <property type="entry name" value="Laminin/Netrin_ECM"/>
</dbReference>
<dbReference type="Gene3D" id="2.10.25.10">
    <property type="entry name" value="Laminin"/>
    <property type="match status" value="1"/>
</dbReference>
<feature type="domain" description="Laminin EGF-like" evidence="4">
    <location>
        <begin position="24"/>
        <end position="74"/>
    </location>
</feature>
<dbReference type="PANTHER" id="PTHR10574:SF279">
    <property type="entry name" value="LAMININ SUBUNIT BETA 4"/>
    <property type="match status" value="1"/>
</dbReference>